<dbReference type="Pfam" id="PF04773">
    <property type="entry name" value="FecR"/>
    <property type="match status" value="1"/>
</dbReference>
<evidence type="ECO:0000313" key="3">
    <source>
        <dbReference type="EMBL" id="AMG34625.1"/>
    </source>
</evidence>
<dbReference type="InterPro" id="IPR032623">
    <property type="entry name" value="FecR_N"/>
</dbReference>
<reference evidence="4" key="1">
    <citation type="submission" date="2015-12" db="EMBL/GenBank/DDBJ databases">
        <title>FDA dAtabase for Regulatory Grade micrObial Sequences (FDA-ARGOS): Supporting development and validation of Infectious Disease Dx tests.</title>
        <authorList>
            <person name="Case J."/>
            <person name="Tallon L."/>
            <person name="Sadzewicz L."/>
            <person name="Sengamalay N."/>
            <person name="Ott S."/>
            <person name="Godinez A."/>
            <person name="Nagaraj S."/>
            <person name="Nadendla S."/>
            <person name="Sichtig H."/>
        </authorList>
    </citation>
    <scope>NUCLEOTIDE SEQUENCE [LARGE SCALE GENOMIC DNA]</scope>
    <source>
        <strain evidence="4">FDAARGOS_147</strain>
    </source>
</reference>
<feature type="domain" description="FecR N-terminal" evidence="2">
    <location>
        <begin position="16"/>
        <end position="58"/>
    </location>
</feature>
<sequence>MREPGAAAPIAATIVDQAIDWSVKLNFSQADARTRAAFERWRRAAPEHELAWARVQSLNADFTSVPQGLALDALTALNGTRRRQRRVVLKSLLVAGGVLGTGWAAREQVPWQRLVADVSTGLGERRALTLADGTYLVLNTDSAVSLLLEGPERVVVLHRGEISLSTGSDAGAPVRRPFRVRTPYGMVEALGTRFVVRLDDDGARVSVQEHAVALTPADGGDRVIVQAGQQGWLDRRHAQPLPPPAMESAAWVEGAIVGKNMRLTDLLAELSRYRRGRISCAPEVADLRVSGTYHIGDTDRALAFLAQTLPVRVRYWTRYWVTVGPA</sequence>
<dbReference type="RefSeq" id="WP_061070738.1">
    <property type="nucleotide sequence ID" value="NZ_CP014060.2"/>
</dbReference>
<accession>A0A109XUX0</accession>
<dbReference type="EMBL" id="CP014060">
    <property type="protein sequence ID" value="AMG34625.1"/>
    <property type="molecule type" value="Genomic_DNA"/>
</dbReference>
<organism evidence="3 4">
    <name type="scientific">Alcaligenes xylosoxydans xylosoxydans</name>
    <name type="common">Achromobacter xylosoxidans</name>
    <dbReference type="NCBI Taxonomy" id="85698"/>
    <lineage>
        <taxon>Bacteria</taxon>
        <taxon>Pseudomonadati</taxon>
        <taxon>Pseudomonadota</taxon>
        <taxon>Betaproteobacteria</taxon>
        <taxon>Burkholderiales</taxon>
        <taxon>Alcaligenaceae</taxon>
        <taxon>Achromobacter</taxon>
    </lineage>
</organism>
<dbReference type="PANTHER" id="PTHR30273">
    <property type="entry name" value="PERIPLASMIC SIGNAL SENSOR AND SIGMA FACTOR ACTIVATOR FECR-RELATED"/>
    <property type="match status" value="1"/>
</dbReference>
<dbReference type="InterPro" id="IPR006860">
    <property type="entry name" value="FecR"/>
</dbReference>
<feature type="domain" description="FecR protein" evidence="1">
    <location>
        <begin position="117"/>
        <end position="212"/>
    </location>
</feature>
<dbReference type="InterPro" id="IPR012373">
    <property type="entry name" value="Ferrdict_sens_TM"/>
</dbReference>
<proteinExistence type="predicted"/>
<dbReference type="Pfam" id="PF16220">
    <property type="entry name" value="DUF4880"/>
    <property type="match status" value="1"/>
</dbReference>
<dbReference type="PIRSF" id="PIRSF018266">
    <property type="entry name" value="FecR"/>
    <property type="match status" value="1"/>
</dbReference>
<dbReference type="PANTHER" id="PTHR30273:SF2">
    <property type="entry name" value="PROTEIN FECR"/>
    <property type="match status" value="1"/>
</dbReference>
<dbReference type="GO" id="GO:0016989">
    <property type="term" value="F:sigma factor antagonist activity"/>
    <property type="evidence" value="ECO:0007669"/>
    <property type="project" value="TreeGrafter"/>
</dbReference>
<protein>
    <submittedName>
        <fullName evidence="3">DUF4880 domain-containing protein</fullName>
    </submittedName>
</protein>
<name>A0A109XUX0_ALCXX</name>
<gene>
    <name evidence="3" type="ORF">AL504_00210</name>
</gene>
<evidence type="ECO:0000259" key="2">
    <source>
        <dbReference type="Pfam" id="PF16220"/>
    </source>
</evidence>
<dbReference type="AlphaFoldDB" id="A0A109XUX0"/>
<evidence type="ECO:0000259" key="1">
    <source>
        <dbReference type="Pfam" id="PF04773"/>
    </source>
</evidence>
<dbReference type="Proteomes" id="UP000060602">
    <property type="component" value="Chromosome"/>
</dbReference>
<evidence type="ECO:0000313" key="4">
    <source>
        <dbReference type="Proteomes" id="UP000060602"/>
    </source>
</evidence>
<dbReference type="Gene3D" id="2.60.120.1440">
    <property type="match status" value="1"/>
</dbReference>